<feature type="transmembrane region" description="Helical" evidence="2">
    <location>
        <begin position="343"/>
        <end position="364"/>
    </location>
</feature>
<dbReference type="PANTHER" id="PTHR23028">
    <property type="entry name" value="ACETYLTRANSFERASE"/>
    <property type="match status" value="1"/>
</dbReference>
<keyword evidence="2" id="KW-0472">Membrane</keyword>
<feature type="compositionally biased region" description="Low complexity" evidence="1">
    <location>
        <begin position="67"/>
        <end position="76"/>
    </location>
</feature>
<keyword evidence="2" id="KW-0812">Transmembrane</keyword>
<dbReference type="PANTHER" id="PTHR23028:SF125">
    <property type="entry name" value="ACYLTRANSFERASE"/>
    <property type="match status" value="1"/>
</dbReference>
<feature type="transmembrane region" description="Helical" evidence="2">
    <location>
        <begin position="87"/>
        <end position="107"/>
    </location>
</feature>
<protein>
    <submittedName>
        <fullName evidence="4">O-acetyltransferase PaAT-1</fullName>
    </submittedName>
</protein>
<dbReference type="InterPro" id="IPR002656">
    <property type="entry name" value="Acyl_transf_3_dom"/>
</dbReference>
<keyword evidence="5" id="KW-1185">Reference proteome</keyword>
<evidence type="ECO:0000313" key="5">
    <source>
        <dbReference type="Proteomes" id="UP001390339"/>
    </source>
</evidence>
<evidence type="ECO:0000259" key="3">
    <source>
        <dbReference type="Pfam" id="PF01757"/>
    </source>
</evidence>
<organism evidence="4 5">
    <name type="scientific">Apiospora arundinis</name>
    <dbReference type="NCBI Taxonomy" id="335852"/>
    <lineage>
        <taxon>Eukaryota</taxon>
        <taxon>Fungi</taxon>
        <taxon>Dikarya</taxon>
        <taxon>Ascomycota</taxon>
        <taxon>Pezizomycotina</taxon>
        <taxon>Sordariomycetes</taxon>
        <taxon>Xylariomycetidae</taxon>
        <taxon>Amphisphaeriales</taxon>
        <taxon>Apiosporaceae</taxon>
        <taxon>Apiospora</taxon>
    </lineage>
</organism>
<feature type="region of interest" description="Disordered" evidence="1">
    <location>
        <begin position="63"/>
        <end position="84"/>
    </location>
</feature>
<dbReference type="Proteomes" id="UP001390339">
    <property type="component" value="Unassembled WGS sequence"/>
</dbReference>
<evidence type="ECO:0000256" key="2">
    <source>
        <dbReference type="SAM" id="Phobius"/>
    </source>
</evidence>
<keyword evidence="2" id="KW-1133">Transmembrane helix</keyword>
<name>A0ABR2ISY1_9PEZI</name>
<feature type="transmembrane region" description="Helical" evidence="2">
    <location>
        <begin position="145"/>
        <end position="165"/>
    </location>
</feature>
<evidence type="ECO:0000313" key="4">
    <source>
        <dbReference type="EMBL" id="KAK8867732.1"/>
    </source>
</evidence>
<feature type="region of interest" description="Disordered" evidence="1">
    <location>
        <begin position="1"/>
        <end position="20"/>
    </location>
</feature>
<dbReference type="Pfam" id="PF01757">
    <property type="entry name" value="Acyl_transf_3"/>
    <property type="match status" value="1"/>
</dbReference>
<sequence length="634" mass="71817">MSPRDDPNEHIGLGYPGPHPIAEANRNGEINLVRVRRFLSAASTMKIICLFLDFLKPEILRRRRQSRSSSSPSQQQQRRRRTRTDTAWLDGLRGWAAFGVCLAHMSVYTHPRIELCYGSLIAPSPDAGHASLRNATPAAVPVLRLFWSGGHFAVMIFFVISGYVLTRRPIALLQSLSSSSSSPTPLPKSPLSAIPQKRQVLHNYSHDENAATAFVDALHSAMVRRPLRLFLPVIWSTLFFATSWHVLGLATPWPEQQPNLAMELWNWARDLAKFCYFFRNRVLFTNYNIHTWTIPVELRGSYTVLVWLFLWGYPCFSPPSSSSPYYPTTSSASHISPSTRRRVIATAAMTVYLAVGAAGAWYAAFFAGMLMAELDALDADAATSLTTTTIDGKLMSYNNNHHARPRLPWDGLLDFLRQRPRFRSVLLHCMLAAGLYLGSAPSSDIMKVDELLGNCPGGWKTLSRLIPAPYTASDEPESVHRWFWLFWAAWLLFVSIKELDWVRSLFETRFSQYLGKHSFALYLVHGPLIGLYAERLFYLTGVKRGPLSDDEAAKFGHLMNRWRDSPRWWPLPRHDTPSAIDARQPYYYGLEPEFLLCVALSVPVFLYAAELGTKTFDEPSVRASRWAYRKLKGA</sequence>
<accession>A0ABR2ISY1</accession>
<proteinExistence type="predicted"/>
<evidence type="ECO:0000256" key="1">
    <source>
        <dbReference type="SAM" id="MobiDB-lite"/>
    </source>
</evidence>
<reference evidence="4 5" key="1">
    <citation type="journal article" date="2024" name="IMA Fungus">
        <title>Apiospora arundinis, a panoply of carbohydrate-active enzymes and secondary metabolites.</title>
        <authorList>
            <person name="Sorensen T."/>
            <person name="Petersen C."/>
            <person name="Muurmann A.T."/>
            <person name="Christiansen J.V."/>
            <person name="Brundto M.L."/>
            <person name="Overgaard C.K."/>
            <person name="Boysen A.T."/>
            <person name="Wollenberg R.D."/>
            <person name="Larsen T.O."/>
            <person name="Sorensen J.L."/>
            <person name="Nielsen K.L."/>
            <person name="Sondergaard T.E."/>
        </authorList>
    </citation>
    <scope>NUCLEOTIDE SEQUENCE [LARGE SCALE GENOMIC DNA]</scope>
    <source>
        <strain evidence="4 5">AAU 773</strain>
    </source>
</reference>
<comment type="caution">
    <text evidence="4">The sequence shown here is derived from an EMBL/GenBank/DDBJ whole genome shotgun (WGS) entry which is preliminary data.</text>
</comment>
<dbReference type="InterPro" id="IPR050879">
    <property type="entry name" value="Acyltransferase_3"/>
</dbReference>
<gene>
    <name evidence="4" type="ORF">PGQ11_006310</name>
</gene>
<feature type="domain" description="Acyltransferase 3" evidence="3">
    <location>
        <begin position="87"/>
        <end position="539"/>
    </location>
</feature>
<dbReference type="EMBL" id="JAPCWZ010000004">
    <property type="protein sequence ID" value="KAK8867732.1"/>
    <property type="molecule type" value="Genomic_DNA"/>
</dbReference>